<evidence type="ECO:0000313" key="2">
    <source>
        <dbReference type="EMBL" id="OHA24780.1"/>
    </source>
</evidence>
<feature type="transmembrane region" description="Helical" evidence="1">
    <location>
        <begin position="330"/>
        <end position="348"/>
    </location>
</feature>
<sequence length="420" mass="46794">MDMIKNSASAKLLAIVLIGIVCFIASLLVLALVEERQSRAEEAEDEIASLWSSQQVLTGPILKFISDGDTNTYVLPESIKYDIQIEPEVRQRGIFKSIVYTTKVKASGEFNASDIKTGSVVFSLPISDTRGLEKQYSLVWDSKTYPFEPGLAGIEKETSSGLHVSVPMNWNIARIPFSFELQFKGSKSLSVAPVGKETSIDMTSPWTSPKFIGNFLPSSHEISDSGFNAKWQISSFGRSYPQVWQNNEVNLYHIQNSAAGVELLSGVDAYDMTFRSVKYAILFIIITFAAFFLFDILSQVRIHPIQYFLIGSAIALFYLLLLALSEQIGFGGAYIISTTMIAGMVTLYSRFVLKSARRATPVAALLILLYSYLYFVLQLEDYALLFGALILFVLLSVMMYTTRNIDWFSLGKKNEDLSGI</sequence>
<protein>
    <recommendedName>
        <fullName evidence="4">Cell envelope integrity protein CreD</fullName>
    </recommendedName>
</protein>
<dbReference type="EMBL" id="MHRK01000005">
    <property type="protein sequence ID" value="OHA24780.1"/>
    <property type="molecule type" value="Genomic_DNA"/>
</dbReference>
<feature type="transmembrane region" description="Helical" evidence="1">
    <location>
        <begin position="383"/>
        <end position="402"/>
    </location>
</feature>
<dbReference type="PANTHER" id="PTHR30092">
    <property type="entry name" value="INNER MEMBRANE PROTEIN CRED"/>
    <property type="match status" value="1"/>
</dbReference>
<keyword evidence="1" id="KW-0812">Transmembrane</keyword>
<gene>
    <name evidence="2" type="ORF">A3C72_01590</name>
</gene>
<accession>A0A1G2MLI6</accession>
<name>A0A1G2MLI6_9BACT</name>
<evidence type="ECO:0000256" key="1">
    <source>
        <dbReference type="SAM" id="Phobius"/>
    </source>
</evidence>
<feature type="transmembrane region" description="Helical" evidence="1">
    <location>
        <begin position="360"/>
        <end position="377"/>
    </location>
</feature>
<comment type="caution">
    <text evidence="2">The sequence shown here is derived from an EMBL/GenBank/DDBJ whole genome shotgun (WGS) entry which is preliminary data.</text>
</comment>
<dbReference type="PIRSF" id="PIRSF004548">
    <property type="entry name" value="CreD"/>
    <property type="match status" value="1"/>
</dbReference>
<proteinExistence type="predicted"/>
<dbReference type="InterPro" id="IPR010364">
    <property type="entry name" value="Uncharacterised_IM_CreD"/>
</dbReference>
<feature type="transmembrane region" description="Helical" evidence="1">
    <location>
        <begin position="12"/>
        <end position="33"/>
    </location>
</feature>
<reference evidence="2 3" key="1">
    <citation type="journal article" date="2016" name="Nat. Commun.">
        <title>Thousands of microbial genomes shed light on interconnected biogeochemical processes in an aquifer system.</title>
        <authorList>
            <person name="Anantharaman K."/>
            <person name="Brown C.T."/>
            <person name="Hug L.A."/>
            <person name="Sharon I."/>
            <person name="Castelle C.J."/>
            <person name="Probst A.J."/>
            <person name="Thomas B.C."/>
            <person name="Singh A."/>
            <person name="Wilkins M.J."/>
            <person name="Karaoz U."/>
            <person name="Brodie E.L."/>
            <person name="Williams K.H."/>
            <person name="Hubbard S.S."/>
            <person name="Banfield J.F."/>
        </authorList>
    </citation>
    <scope>NUCLEOTIDE SEQUENCE [LARGE SCALE GENOMIC DNA]</scope>
</reference>
<feature type="transmembrane region" description="Helical" evidence="1">
    <location>
        <begin position="279"/>
        <end position="298"/>
    </location>
</feature>
<feature type="transmembrane region" description="Helical" evidence="1">
    <location>
        <begin position="305"/>
        <end position="324"/>
    </location>
</feature>
<dbReference type="NCBIfam" id="NF008712">
    <property type="entry name" value="PRK11715.1-1"/>
    <property type="match status" value="1"/>
</dbReference>
<keyword evidence="1" id="KW-0472">Membrane</keyword>
<dbReference type="AlphaFoldDB" id="A0A1G2MLI6"/>
<evidence type="ECO:0000313" key="3">
    <source>
        <dbReference type="Proteomes" id="UP000177130"/>
    </source>
</evidence>
<dbReference type="Pfam" id="PF06123">
    <property type="entry name" value="CreD"/>
    <property type="match status" value="1"/>
</dbReference>
<dbReference type="PANTHER" id="PTHR30092:SF0">
    <property type="entry name" value="INNER MEMBRANE PROTEIN CRED"/>
    <property type="match status" value="1"/>
</dbReference>
<evidence type="ECO:0008006" key="4">
    <source>
        <dbReference type="Google" id="ProtNLM"/>
    </source>
</evidence>
<dbReference type="Proteomes" id="UP000177130">
    <property type="component" value="Unassembled WGS sequence"/>
</dbReference>
<dbReference type="GO" id="GO:0005886">
    <property type="term" value="C:plasma membrane"/>
    <property type="evidence" value="ECO:0007669"/>
    <property type="project" value="TreeGrafter"/>
</dbReference>
<organism evidence="2 3">
    <name type="scientific">Candidatus Taylorbacteria bacterium RIFCSPHIGHO2_02_FULL_43_32b</name>
    <dbReference type="NCBI Taxonomy" id="1802306"/>
    <lineage>
        <taxon>Bacteria</taxon>
        <taxon>Candidatus Tayloriibacteriota</taxon>
    </lineage>
</organism>
<dbReference type="STRING" id="1802306.A3C72_01590"/>
<keyword evidence="1" id="KW-1133">Transmembrane helix</keyword>